<reference evidence="1" key="1">
    <citation type="journal article" date="2015" name="Nature">
        <title>Complex archaea that bridge the gap between prokaryotes and eukaryotes.</title>
        <authorList>
            <person name="Spang A."/>
            <person name="Saw J.H."/>
            <person name="Jorgensen S.L."/>
            <person name="Zaremba-Niedzwiedzka K."/>
            <person name="Martijn J."/>
            <person name="Lind A.E."/>
            <person name="van Eijk R."/>
            <person name="Schleper C."/>
            <person name="Guy L."/>
            <person name="Ettema T.J."/>
        </authorList>
    </citation>
    <scope>NUCLEOTIDE SEQUENCE</scope>
</reference>
<evidence type="ECO:0000313" key="1">
    <source>
        <dbReference type="EMBL" id="KKK84911.1"/>
    </source>
</evidence>
<protein>
    <submittedName>
        <fullName evidence="1">Uncharacterized protein</fullName>
    </submittedName>
</protein>
<dbReference type="AlphaFoldDB" id="A0A0F9BKM3"/>
<proteinExistence type="predicted"/>
<gene>
    <name evidence="1" type="ORF">LCGC14_2778550</name>
</gene>
<sequence length="60" mass="6936">MLKTIASWILYMLGDLTSRVMFCVDNGTLYTIYNKLMIWSIDLDTAGKIWKSVEDEEDSP</sequence>
<name>A0A0F9BKM3_9ZZZZ</name>
<accession>A0A0F9BKM3</accession>
<organism evidence="1">
    <name type="scientific">marine sediment metagenome</name>
    <dbReference type="NCBI Taxonomy" id="412755"/>
    <lineage>
        <taxon>unclassified sequences</taxon>
        <taxon>metagenomes</taxon>
        <taxon>ecological metagenomes</taxon>
    </lineage>
</organism>
<comment type="caution">
    <text evidence="1">The sequence shown here is derived from an EMBL/GenBank/DDBJ whole genome shotgun (WGS) entry which is preliminary data.</text>
</comment>
<dbReference type="EMBL" id="LAZR01051550">
    <property type="protein sequence ID" value="KKK84911.1"/>
    <property type="molecule type" value="Genomic_DNA"/>
</dbReference>